<evidence type="ECO:0000313" key="5">
    <source>
        <dbReference type="Proteomes" id="UP000000305"/>
    </source>
</evidence>
<proteinExistence type="predicted"/>
<keyword evidence="1" id="KW-1015">Disulfide bond</keyword>
<dbReference type="PANTHER" id="PTHR46908:SF4">
    <property type="entry name" value="TUMOR NECROSIS FACTOR-INDUCIBLE GENE 6 PROTEIN"/>
    <property type="match status" value="1"/>
</dbReference>
<dbReference type="Pfam" id="PF00431">
    <property type="entry name" value="CUB"/>
    <property type="match status" value="1"/>
</dbReference>
<comment type="caution">
    <text evidence="2">Lacks conserved residue(s) required for the propagation of feature annotation.</text>
</comment>
<evidence type="ECO:0000256" key="1">
    <source>
        <dbReference type="ARBA" id="ARBA00023157"/>
    </source>
</evidence>
<gene>
    <name evidence="4" type="ORF">DAPPUDRAFT_240712</name>
</gene>
<evidence type="ECO:0000313" key="4">
    <source>
        <dbReference type="EMBL" id="EFX82887.1"/>
    </source>
</evidence>
<dbReference type="EMBL" id="GL732539">
    <property type="protein sequence ID" value="EFX82887.1"/>
    <property type="molecule type" value="Genomic_DNA"/>
</dbReference>
<evidence type="ECO:0000256" key="2">
    <source>
        <dbReference type="PROSITE-ProRule" id="PRU00059"/>
    </source>
</evidence>
<dbReference type="PROSITE" id="PS01180">
    <property type="entry name" value="CUB"/>
    <property type="match status" value="1"/>
</dbReference>
<dbReference type="InParanoid" id="E9GCB5"/>
<dbReference type="OrthoDB" id="6352760at2759"/>
<dbReference type="Gene3D" id="2.60.120.290">
    <property type="entry name" value="Spermadhesin, CUB domain"/>
    <property type="match status" value="3"/>
</dbReference>
<dbReference type="AlphaFoldDB" id="E9GCB5"/>
<feature type="domain" description="CUB" evidence="3">
    <location>
        <begin position="192"/>
        <end position="301"/>
    </location>
</feature>
<name>E9GCB5_DAPPU</name>
<sequence length="301" mass="33555">MIVVYDGPYSTSPLLLSQSGSTKPSSIRSSSNNLYVEFPSYYDNSYGVSVSYTSTPKFLMQANLSITGCGGYVYGDGSVSSPDYGFNNINDLDECFWFLEAGQSDGVIFVKRNHFPIFGSLKFPFELPIMTVYDGWNTSGQVLYDELDSSKADQAKSIIYSVSHKMMIRFTRPKRYCRSRNWSVTTLTEVSTTENLVGMTGSIKSPNYPAAYPDSSDFRWKILTEPGTSIRLLFALFETQEKFDYVFVYDGPTVNSPLLLEKSGLSSTPFAVNSSSNEMLVRFTSDENITLPGFLAVYSTV</sequence>
<organism evidence="4 5">
    <name type="scientific">Daphnia pulex</name>
    <name type="common">Water flea</name>
    <dbReference type="NCBI Taxonomy" id="6669"/>
    <lineage>
        <taxon>Eukaryota</taxon>
        <taxon>Metazoa</taxon>
        <taxon>Ecdysozoa</taxon>
        <taxon>Arthropoda</taxon>
        <taxon>Crustacea</taxon>
        <taxon>Branchiopoda</taxon>
        <taxon>Diplostraca</taxon>
        <taxon>Cladocera</taxon>
        <taxon>Anomopoda</taxon>
        <taxon>Daphniidae</taxon>
        <taxon>Daphnia</taxon>
    </lineage>
</organism>
<keyword evidence="5" id="KW-1185">Reference proteome</keyword>
<dbReference type="HOGENOM" id="CLU_925185_0_0_1"/>
<dbReference type="CDD" id="cd00041">
    <property type="entry name" value="CUB"/>
    <property type="match status" value="1"/>
</dbReference>
<dbReference type="KEGG" id="dpx:DAPPUDRAFT_240712"/>
<protein>
    <recommendedName>
        <fullName evidence="3">CUB domain-containing protein</fullName>
    </recommendedName>
</protein>
<dbReference type="Proteomes" id="UP000000305">
    <property type="component" value="Unassembled WGS sequence"/>
</dbReference>
<dbReference type="InterPro" id="IPR052129">
    <property type="entry name" value="Spermadhesin-Link_domain"/>
</dbReference>
<dbReference type="eggNOG" id="KOG4292">
    <property type="taxonomic scope" value="Eukaryota"/>
</dbReference>
<dbReference type="InterPro" id="IPR000859">
    <property type="entry name" value="CUB_dom"/>
</dbReference>
<dbReference type="SMART" id="SM00042">
    <property type="entry name" value="CUB"/>
    <property type="match status" value="1"/>
</dbReference>
<dbReference type="PhylomeDB" id="E9GCB5"/>
<accession>E9GCB5</accession>
<evidence type="ECO:0000259" key="3">
    <source>
        <dbReference type="PROSITE" id="PS01180"/>
    </source>
</evidence>
<dbReference type="InterPro" id="IPR035914">
    <property type="entry name" value="Sperma_CUB_dom_sf"/>
</dbReference>
<reference evidence="4 5" key="1">
    <citation type="journal article" date="2011" name="Science">
        <title>The ecoresponsive genome of Daphnia pulex.</title>
        <authorList>
            <person name="Colbourne J.K."/>
            <person name="Pfrender M.E."/>
            <person name="Gilbert D."/>
            <person name="Thomas W.K."/>
            <person name="Tucker A."/>
            <person name="Oakley T.H."/>
            <person name="Tokishita S."/>
            <person name="Aerts A."/>
            <person name="Arnold G.J."/>
            <person name="Basu M.K."/>
            <person name="Bauer D.J."/>
            <person name="Caceres C.E."/>
            <person name="Carmel L."/>
            <person name="Casola C."/>
            <person name="Choi J.H."/>
            <person name="Detter J.C."/>
            <person name="Dong Q."/>
            <person name="Dusheyko S."/>
            <person name="Eads B.D."/>
            <person name="Frohlich T."/>
            <person name="Geiler-Samerotte K.A."/>
            <person name="Gerlach D."/>
            <person name="Hatcher P."/>
            <person name="Jogdeo S."/>
            <person name="Krijgsveld J."/>
            <person name="Kriventseva E.V."/>
            <person name="Kultz D."/>
            <person name="Laforsch C."/>
            <person name="Lindquist E."/>
            <person name="Lopez J."/>
            <person name="Manak J.R."/>
            <person name="Muller J."/>
            <person name="Pangilinan J."/>
            <person name="Patwardhan R.P."/>
            <person name="Pitluck S."/>
            <person name="Pritham E.J."/>
            <person name="Rechtsteiner A."/>
            <person name="Rho M."/>
            <person name="Rogozin I.B."/>
            <person name="Sakarya O."/>
            <person name="Salamov A."/>
            <person name="Schaack S."/>
            <person name="Shapiro H."/>
            <person name="Shiga Y."/>
            <person name="Skalitzky C."/>
            <person name="Smith Z."/>
            <person name="Souvorov A."/>
            <person name="Sung W."/>
            <person name="Tang Z."/>
            <person name="Tsuchiya D."/>
            <person name="Tu H."/>
            <person name="Vos H."/>
            <person name="Wang M."/>
            <person name="Wolf Y.I."/>
            <person name="Yamagata H."/>
            <person name="Yamada T."/>
            <person name="Ye Y."/>
            <person name="Shaw J.R."/>
            <person name="Andrews J."/>
            <person name="Crease T.J."/>
            <person name="Tang H."/>
            <person name="Lucas S.M."/>
            <person name="Robertson H.M."/>
            <person name="Bork P."/>
            <person name="Koonin E.V."/>
            <person name="Zdobnov E.M."/>
            <person name="Grigoriev I.V."/>
            <person name="Lynch M."/>
            <person name="Boore J.L."/>
        </authorList>
    </citation>
    <scope>NUCLEOTIDE SEQUENCE [LARGE SCALE GENOMIC DNA]</scope>
</reference>
<dbReference type="PANTHER" id="PTHR46908">
    <property type="entry name" value="CUBILIN-LIKE PROTEIN"/>
    <property type="match status" value="1"/>
</dbReference>
<dbReference type="SUPFAM" id="SSF49854">
    <property type="entry name" value="Spermadhesin, CUB domain"/>
    <property type="match status" value="3"/>
</dbReference>